<proteinExistence type="predicted"/>
<feature type="compositionally biased region" description="Basic and acidic residues" evidence="1">
    <location>
        <begin position="65"/>
        <end position="81"/>
    </location>
</feature>
<feature type="compositionally biased region" description="Basic residues" evidence="1">
    <location>
        <begin position="8"/>
        <end position="24"/>
    </location>
</feature>
<feature type="compositionally biased region" description="Gly residues" evidence="1">
    <location>
        <begin position="82"/>
        <end position="92"/>
    </location>
</feature>
<gene>
    <name evidence="2" type="ORF">COCNU_13G007560</name>
</gene>
<dbReference type="Proteomes" id="UP000797356">
    <property type="component" value="Chromosome 13"/>
</dbReference>
<protein>
    <submittedName>
        <fullName evidence="2">Uncharacterized protein</fullName>
    </submittedName>
</protein>
<reference evidence="2" key="2">
    <citation type="submission" date="2019-07" db="EMBL/GenBank/DDBJ databases">
        <authorList>
            <person name="Yang Y."/>
            <person name="Bocs S."/>
            <person name="Baudouin L."/>
        </authorList>
    </citation>
    <scope>NUCLEOTIDE SEQUENCE</scope>
    <source>
        <tissue evidence="2">Spear leaf of Hainan Tall coconut</tissue>
    </source>
</reference>
<evidence type="ECO:0000313" key="3">
    <source>
        <dbReference type="Proteomes" id="UP000797356"/>
    </source>
</evidence>
<organism evidence="2 3">
    <name type="scientific">Cocos nucifera</name>
    <name type="common">Coconut palm</name>
    <dbReference type="NCBI Taxonomy" id="13894"/>
    <lineage>
        <taxon>Eukaryota</taxon>
        <taxon>Viridiplantae</taxon>
        <taxon>Streptophyta</taxon>
        <taxon>Embryophyta</taxon>
        <taxon>Tracheophyta</taxon>
        <taxon>Spermatophyta</taxon>
        <taxon>Magnoliopsida</taxon>
        <taxon>Liliopsida</taxon>
        <taxon>Arecaceae</taxon>
        <taxon>Arecoideae</taxon>
        <taxon>Cocoseae</taxon>
        <taxon>Attaleinae</taxon>
        <taxon>Cocos</taxon>
    </lineage>
</organism>
<sequence length="92" mass="9713">MQSEGSHRPRKRGSGGRTKGRGRGGVKGCGFREADGWELAPRRSKRREAIGGLGRMVGCSWEEATEGKEGMTSKPKGKGEEGGGLGLQGGKR</sequence>
<dbReference type="EMBL" id="CM017884">
    <property type="protein sequence ID" value="KAG1366966.1"/>
    <property type="molecule type" value="Genomic_DNA"/>
</dbReference>
<feature type="region of interest" description="Disordered" evidence="1">
    <location>
        <begin position="1"/>
        <end position="92"/>
    </location>
</feature>
<accession>A0A8K0ITK0</accession>
<evidence type="ECO:0000313" key="2">
    <source>
        <dbReference type="EMBL" id="KAG1366966.1"/>
    </source>
</evidence>
<evidence type="ECO:0000256" key="1">
    <source>
        <dbReference type="SAM" id="MobiDB-lite"/>
    </source>
</evidence>
<dbReference type="AlphaFoldDB" id="A0A8K0ITK0"/>
<comment type="caution">
    <text evidence="2">The sequence shown here is derived from an EMBL/GenBank/DDBJ whole genome shotgun (WGS) entry which is preliminary data.</text>
</comment>
<name>A0A8K0ITK0_COCNU</name>
<keyword evidence="3" id="KW-1185">Reference proteome</keyword>
<reference evidence="2" key="1">
    <citation type="journal article" date="2017" name="Gigascience">
        <title>The genome draft of coconut (Cocos nucifera).</title>
        <authorList>
            <person name="Xiao Y."/>
            <person name="Xu P."/>
            <person name="Fan H."/>
            <person name="Baudouin L."/>
            <person name="Xia W."/>
            <person name="Bocs S."/>
            <person name="Xu J."/>
            <person name="Li Q."/>
            <person name="Guo A."/>
            <person name="Zhou L."/>
            <person name="Li J."/>
            <person name="Wu Y."/>
            <person name="Ma Z."/>
            <person name="Armero A."/>
            <person name="Issali A.E."/>
            <person name="Liu N."/>
            <person name="Peng M."/>
            <person name="Yang Y."/>
        </authorList>
    </citation>
    <scope>NUCLEOTIDE SEQUENCE</scope>
    <source>
        <tissue evidence="2">Spear leaf of Hainan Tall coconut</tissue>
    </source>
</reference>